<dbReference type="Pfam" id="PF18765">
    <property type="entry name" value="Polbeta"/>
    <property type="match status" value="1"/>
</dbReference>
<proteinExistence type="predicted"/>
<comment type="caution">
    <text evidence="2">The sequence shown here is derived from an EMBL/GenBank/DDBJ whole genome shotgun (WGS) entry which is preliminary data.</text>
</comment>
<dbReference type="Gene3D" id="3.30.460.10">
    <property type="entry name" value="Beta Polymerase, domain 2"/>
    <property type="match status" value="1"/>
</dbReference>
<keyword evidence="3" id="KW-1185">Reference proteome</keyword>
<dbReference type="EMBL" id="VITK01000022">
    <property type="protein sequence ID" value="TWA88988.1"/>
    <property type="molecule type" value="Genomic_DNA"/>
</dbReference>
<dbReference type="SUPFAM" id="SSF81301">
    <property type="entry name" value="Nucleotidyltransferase"/>
    <property type="match status" value="1"/>
</dbReference>
<dbReference type="CDD" id="cd00090">
    <property type="entry name" value="HTH_ARSR"/>
    <property type="match status" value="1"/>
</dbReference>
<dbReference type="CDD" id="cd05403">
    <property type="entry name" value="NT_KNTase_like"/>
    <property type="match status" value="1"/>
</dbReference>
<accession>A0A560CVU7</accession>
<name>A0A560CVU7_9BRAD</name>
<organism evidence="2 3">
    <name type="scientific">Bradyrhizobium stylosanthis</name>
    <dbReference type="NCBI Taxonomy" id="1803665"/>
    <lineage>
        <taxon>Bacteria</taxon>
        <taxon>Pseudomonadati</taxon>
        <taxon>Pseudomonadota</taxon>
        <taxon>Alphaproteobacteria</taxon>
        <taxon>Hyphomicrobiales</taxon>
        <taxon>Nitrobacteraceae</taxon>
        <taxon>Bradyrhizobium</taxon>
    </lineage>
</organism>
<dbReference type="Proteomes" id="UP000319949">
    <property type="component" value="Unassembled WGS sequence"/>
</dbReference>
<dbReference type="AlphaFoldDB" id="A0A560CVU7"/>
<keyword evidence="2" id="KW-0808">Transferase</keyword>
<evidence type="ECO:0000259" key="1">
    <source>
        <dbReference type="Pfam" id="PF18765"/>
    </source>
</evidence>
<dbReference type="GO" id="GO:0006355">
    <property type="term" value="P:regulation of DNA-templated transcription"/>
    <property type="evidence" value="ECO:0007669"/>
    <property type="project" value="UniProtKB-ARBA"/>
</dbReference>
<evidence type="ECO:0000313" key="3">
    <source>
        <dbReference type="Proteomes" id="UP000319949"/>
    </source>
</evidence>
<sequence>MTKPILGCIIPNMGTTGTPITLSSALFSNVQQRVLGLIFGQPSRSFYTSEIVRTVNSGTGAVERELRRLQDSGLVSVQWIGNQKHYRANPESPVFSELKGLVLKTVGLAGPLEEALRPDADKIQAAFVFGSVAKGSDTAASDIDLMVIGDDLDYSDLYTALQGAESKLHRKVNPLFLKREDWRRKVSRKDSFVQRISAQPKVFIVGSERALQT</sequence>
<feature type="domain" description="Polymerase beta nucleotidyltransferase" evidence="1">
    <location>
        <begin position="120"/>
        <end position="178"/>
    </location>
</feature>
<dbReference type="InterPro" id="IPR036390">
    <property type="entry name" value="WH_DNA-bd_sf"/>
</dbReference>
<evidence type="ECO:0000313" key="2">
    <source>
        <dbReference type="EMBL" id="TWA88988.1"/>
    </source>
</evidence>
<dbReference type="GO" id="GO:0016740">
    <property type="term" value="F:transferase activity"/>
    <property type="evidence" value="ECO:0007669"/>
    <property type="project" value="UniProtKB-KW"/>
</dbReference>
<dbReference type="InterPro" id="IPR043519">
    <property type="entry name" value="NT_sf"/>
</dbReference>
<reference evidence="2 3" key="1">
    <citation type="submission" date="2019-06" db="EMBL/GenBank/DDBJ databases">
        <title>Genomic Encyclopedia of Type Strains, Phase IV (KMG-V): Genome sequencing to study the core and pangenomes of soil and plant-associated prokaryotes.</title>
        <authorList>
            <person name="Whitman W."/>
        </authorList>
    </citation>
    <scope>NUCLEOTIDE SEQUENCE [LARGE SCALE GENOMIC DNA]</scope>
    <source>
        <strain evidence="2 3">BR 510</strain>
    </source>
</reference>
<dbReference type="InterPro" id="IPR041633">
    <property type="entry name" value="Polbeta"/>
</dbReference>
<dbReference type="Gene3D" id="1.10.10.10">
    <property type="entry name" value="Winged helix-like DNA-binding domain superfamily/Winged helix DNA-binding domain"/>
    <property type="match status" value="1"/>
</dbReference>
<dbReference type="InterPro" id="IPR011991">
    <property type="entry name" value="ArsR-like_HTH"/>
</dbReference>
<dbReference type="InterPro" id="IPR036388">
    <property type="entry name" value="WH-like_DNA-bd_sf"/>
</dbReference>
<protein>
    <submittedName>
        <fullName evidence="2">Nucleotidyltransferase-like protein</fullName>
    </submittedName>
</protein>
<gene>
    <name evidence="2" type="ORF">FBZ96_1224</name>
</gene>
<dbReference type="SUPFAM" id="SSF46785">
    <property type="entry name" value="Winged helix' DNA-binding domain"/>
    <property type="match status" value="1"/>
</dbReference>